<evidence type="ECO:0000313" key="4">
    <source>
        <dbReference type="Proteomes" id="UP000292424"/>
    </source>
</evidence>
<sequence length="328" mass="37096">MKKIFVLLFSLLNLTVLLAQKNKGLTMEEFQQAKTFDIKDLDKDDYAKFGDNKYIVERYEDRKPYFITGDDGKKKRIDLYSLSIKGEDAPLGTMIYYTTETGKRYISCIPNNFSDGKVWEKYFEDIHGIDKIEPFFVLKLSYVLSKEFSYLRYKATLKGEDANRAEAGTYGNDICFPGEDLVAMADGSKKMIKDVKLGDQIFVANEAEHTTKVTTVSQVMAHEEKNYALTKLTVVKSIISNDGHDIALTIQQLSATPNHPMQTTTGLKNIGSIQIGENIESVNPKNGKIEEFKVWDSEEKAGGIQKVYNLETKEGNTIIMNGVIVRQK</sequence>
<dbReference type="RefSeq" id="WP_131330475.1">
    <property type="nucleotide sequence ID" value="NZ_CP044016.1"/>
</dbReference>
<dbReference type="PROSITE" id="PS50817">
    <property type="entry name" value="INTEIN_N_TER"/>
    <property type="match status" value="1"/>
</dbReference>
<protein>
    <recommendedName>
        <fullName evidence="2">Hedgehog protein Hint domain-containing protein</fullName>
    </recommendedName>
</protein>
<dbReference type="InterPro" id="IPR006141">
    <property type="entry name" value="Intein_N"/>
</dbReference>
<organism evidence="3 4">
    <name type="scientific">Rhizosphaericola mali</name>
    <dbReference type="NCBI Taxonomy" id="2545455"/>
    <lineage>
        <taxon>Bacteria</taxon>
        <taxon>Pseudomonadati</taxon>
        <taxon>Bacteroidota</taxon>
        <taxon>Chitinophagia</taxon>
        <taxon>Chitinophagales</taxon>
        <taxon>Chitinophagaceae</taxon>
        <taxon>Rhizosphaericola</taxon>
    </lineage>
</organism>
<dbReference type="OrthoDB" id="645009at2"/>
<reference evidence="3 4" key="1">
    <citation type="submission" date="2019-09" db="EMBL/GenBank/DDBJ databases">
        <title>Complete genome sequence of Arachidicoccus sp. B3-10 isolated from apple orchard soil.</title>
        <authorList>
            <person name="Kim H.S."/>
            <person name="Han K.-I."/>
            <person name="Suh M.K."/>
            <person name="Lee K.C."/>
            <person name="Eom M.K."/>
            <person name="Kim J.-S."/>
            <person name="Kang S.W."/>
            <person name="Sin Y."/>
            <person name="Lee J.-S."/>
        </authorList>
    </citation>
    <scope>NUCLEOTIDE SEQUENCE [LARGE SCALE GENOMIC DNA]</scope>
    <source>
        <strain evidence="3 4">B3-10</strain>
    </source>
</reference>
<dbReference type="EMBL" id="CP044016">
    <property type="protein sequence ID" value="QES89532.1"/>
    <property type="molecule type" value="Genomic_DNA"/>
</dbReference>
<evidence type="ECO:0000313" key="3">
    <source>
        <dbReference type="EMBL" id="QES89532.1"/>
    </source>
</evidence>
<evidence type="ECO:0000259" key="2">
    <source>
        <dbReference type="Pfam" id="PF01079"/>
    </source>
</evidence>
<dbReference type="SUPFAM" id="SSF51294">
    <property type="entry name" value="Hedgehog/intein (Hint) domain"/>
    <property type="match status" value="1"/>
</dbReference>
<dbReference type="KEGG" id="arac:E0W69_012955"/>
<gene>
    <name evidence="3" type="ORF">E0W69_012955</name>
</gene>
<evidence type="ECO:0000256" key="1">
    <source>
        <dbReference type="SAM" id="SignalP"/>
    </source>
</evidence>
<feature type="domain" description="Hedgehog protein Hint" evidence="2">
    <location>
        <begin position="173"/>
        <end position="296"/>
    </location>
</feature>
<proteinExistence type="predicted"/>
<keyword evidence="4" id="KW-1185">Reference proteome</keyword>
<accession>A0A5P2G6G6</accession>
<dbReference type="Pfam" id="PF01079">
    <property type="entry name" value="Hint"/>
    <property type="match status" value="1"/>
</dbReference>
<dbReference type="AlphaFoldDB" id="A0A5P2G6G6"/>
<feature type="signal peptide" evidence="1">
    <location>
        <begin position="1"/>
        <end position="19"/>
    </location>
</feature>
<dbReference type="Gene3D" id="2.170.16.10">
    <property type="entry name" value="Hedgehog/Intein (Hint) domain"/>
    <property type="match status" value="1"/>
</dbReference>
<dbReference type="GO" id="GO:0016540">
    <property type="term" value="P:protein autoprocessing"/>
    <property type="evidence" value="ECO:0007669"/>
    <property type="project" value="InterPro"/>
</dbReference>
<dbReference type="GO" id="GO:0016539">
    <property type="term" value="P:intein-mediated protein splicing"/>
    <property type="evidence" value="ECO:0007669"/>
    <property type="project" value="InterPro"/>
</dbReference>
<keyword evidence="1" id="KW-0732">Signal</keyword>
<dbReference type="Proteomes" id="UP000292424">
    <property type="component" value="Chromosome"/>
</dbReference>
<dbReference type="InterPro" id="IPR036844">
    <property type="entry name" value="Hint_dom_sf"/>
</dbReference>
<name>A0A5P2G6G6_9BACT</name>
<feature type="chain" id="PRO_5024333952" description="Hedgehog protein Hint domain-containing protein" evidence="1">
    <location>
        <begin position="20"/>
        <end position="328"/>
    </location>
</feature>
<dbReference type="CDD" id="cd00081">
    <property type="entry name" value="Hint"/>
    <property type="match status" value="1"/>
</dbReference>
<dbReference type="InterPro" id="IPR001767">
    <property type="entry name" value="Hedgehog_Hint"/>
</dbReference>